<dbReference type="AlphaFoldDB" id="A0A7I7XIA4"/>
<dbReference type="EMBL" id="AP022610">
    <property type="protein sequence ID" value="BBZ28920.1"/>
    <property type="molecule type" value="Genomic_DNA"/>
</dbReference>
<accession>A0A7I7XIA4</accession>
<evidence type="ECO:0000313" key="4">
    <source>
        <dbReference type="EMBL" id="BBZ28920.1"/>
    </source>
</evidence>
<protein>
    <recommendedName>
        <fullName evidence="3">YncI copper-binding domain-containing protein</fullName>
    </recommendedName>
</protein>
<sequence length="109" mass="11626">MGRFLRPSPSDLNRHLNPEEHENYYQTTGFMTMKRTLRACGAIVVAAVATIGVAAPALSHVQVSGTDASQGGYGVATFRVPTESDTASTTELRVTLPDDTAYASPKLGR</sequence>
<dbReference type="InterPro" id="IPR012533">
    <property type="entry name" value="YcnI-copper_dom"/>
</dbReference>
<evidence type="ECO:0000259" key="3">
    <source>
        <dbReference type="Pfam" id="PF07987"/>
    </source>
</evidence>
<dbReference type="Pfam" id="PF07987">
    <property type="entry name" value="DUF1775"/>
    <property type="match status" value="1"/>
</dbReference>
<keyword evidence="5" id="KW-1185">Reference proteome</keyword>
<dbReference type="Gene3D" id="2.60.40.2230">
    <property type="entry name" value="Uncharacterised protein YcnI-like PF07987, DUF1775"/>
    <property type="match status" value="1"/>
</dbReference>
<evidence type="ECO:0000313" key="5">
    <source>
        <dbReference type="Proteomes" id="UP000466517"/>
    </source>
</evidence>
<reference evidence="4 5" key="1">
    <citation type="journal article" date="2019" name="Emerg. Microbes Infect.">
        <title>Comprehensive subspecies identification of 175 nontuberculous mycobacteria species based on 7547 genomic profiles.</title>
        <authorList>
            <person name="Matsumoto Y."/>
            <person name="Kinjo T."/>
            <person name="Motooka D."/>
            <person name="Nabeya D."/>
            <person name="Jung N."/>
            <person name="Uechi K."/>
            <person name="Horii T."/>
            <person name="Iida T."/>
            <person name="Fujita J."/>
            <person name="Nakamura S."/>
        </authorList>
    </citation>
    <scope>NUCLEOTIDE SEQUENCE [LARGE SCALE GENOMIC DNA]</scope>
    <source>
        <strain evidence="4 5">JCM 13574</strain>
    </source>
</reference>
<keyword evidence="2" id="KW-0812">Transmembrane</keyword>
<dbReference type="KEGG" id="mmag:MMAD_32150"/>
<feature type="transmembrane region" description="Helical" evidence="2">
    <location>
        <begin position="39"/>
        <end position="58"/>
    </location>
</feature>
<feature type="region of interest" description="Disordered" evidence="1">
    <location>
        <begin position="1"/>
        <end position="20"/>
    </location>
</feature>
<feature type="domain" description="YncI copper-binding" evidence="3">
    <location>
        <begin position="60"/>
        <end position="106"/>
    </location>
</feature>
<dbReference type="Proteomes" id="UP000466517">
    <property type="component" value="Chromosome"/>
</dbReference>
<evidence type="ECO:0000256" key="1">
    <source>
        <dbReference type="SAM" id="MobiDB-lite"/>
    </source>
</evidence>
<name>A0A7I7XIA4_9MYCO</name>
<organism evidence="4 5">
    <name type="scientific">Mycolicibacterium madagascariense</name>
    <dbReference type="NCBI Taxonomy" id="212765"/>
    <lineage>
        <taxon>Bacteria</taxon>
        <taxon>Bacillati</taxon>
        <taxon>Actinomycetota</taxon>
        <taxon>Actinomycetes</taxon>
        <taxon>Mycobacteriales</taxon>
        <taxon>Mycobacteriaceae</taxon>
        <taxon>Mycolicibacterium</taxon>
    </lineage>
</organism>
<dbReference type="InterPro" id="IPR038507">
    <property type="entry name" value="YcnI-like_sf"/>
</dbReference>
<keyword evidence="2" id="KW-1133">Transmembrane helix</keyword>
<evidence type="ECO:0000256" key="2">
    <source>
        <dbReference type="SAM" id="Phobius"/>
    </source>
</evidence>
<gene>
    <name evidence="4" type="ORF">MMAD_32150</name>
</gene>
<keyword evidence="2" id="KW-0472">Membrane</keyword>
<proteinExistence type="predicted"/>